<evidence type="ECO:0000256" key="4">
    <source>
        <dbReference type="ARBA" id="ARBA00022989"/>
    </source>
</evidence>
<dbReference type="InterPro" id="IPR050445">
    <property type="entry name" value="Bact_polysacc_biosynth/exp"/>
</dbReference>
<dbReference type="InterPro" id="IPR003856">
    <property type="entry name" value="LPS_length_determ_N"/>
</dbReference>
<dbReference type="OrthoDB" id="8113255at2"/>
<dbReference type="Proteomes" id="UP000379480">
    <property type="component" value="Unassembled WGS sequence"/>
</dbReference>
<name>A0A5E7FDK4_PSEFL</name>
<evidence type="ECO:0000256" key="1">
    <source>
        <dbReference type="ARBA" id="ARBA00004651"/>
    </source>
</evidence>
<keyword evidence="5 6" id="KW-0472">Membrane</keyword>
<dbReference type="Pfam" id="PF13807">
    <property type="entry name" value="GNVR"/>
    <property type="match status" value="1"/>
</dbReference>
<dbReference type="Pfam" id="PF02706">
    <property type="entry name" value="Wzz"/>
    <property type="match status" value="1"/>
</dbReference>
<keyword evidence="2" id="KW-1003">Cell membrane</keyword>
<dbReference type="AlphaFoldDB" id="A0A5E7FDK4"/>
<feature type="transmembrane region" description="Helical" evidence="6">
    <location>
        <begin position="317"/>
        <end position="338"/>
    </location>
</feature>
<evidence type="ECO:0000256" key="3">
    <source>
        <dbReference type="ARBA" id="ARBA00022692"/>
    </source>
</evidence>
<dbReference type="Gene3D" id="3.30.1890.10">
    <property type="entry name" value="FepE-like"/>
    <property type="match status" value="1"/>
</dbReference>
<dbReference type="GO" id="GO:0005886">
    <property type="term" value="C:plasma membrane"/>
    <property type="evidence" value="ECO:0007669"/>
    <property type="project" value="UniProtKB-SubCell"/>
</dbReference>
<evidence type="ECO:0000259" key="7">
    <source>
        <dbReference type="Pfam" id="PF02706"/>
    </source>
</evidence>
<proteinExistence type="predicted"/>
<evidence type="ECO:0000256" key="6">
    <source>
        <dbReference type="SAM" id="Phobius"/>
    </source>
</evidence>
<organism evidence="9 10">
    <name type="scientific">Pseudomonas fluorescens</name>
    <dbReference type="NCBI Taxonomy" id="294"/>
    <lineage>
        <taxon>Bacteria</taxon>
        <taxon>Pseudomonadati</taxon>
        <taxon>Pseudomonadota</taxon>
        <taxon>Gammaproteobacteria</taxon>
        <taxon>Pseudomonadales</taxon>
        <taxon>Pseudomonadaceae</taxon>
        <taxon>Pseudomonas</taxon>
    </lineage>
</organism>
<keyword evidence="3 6" id="KW-0812">Transmembrane</keyword>
<sequence>MQVDSNNSVIVDGLDVHALISTLWRQKIIILCMALLGTVVAATYAFLAEPVYEAKAFVIPPSQNDIENLNYGRTVEKRLPILMIEDVYTVFLKNLKAESLRREFFKNTYLPALGRSEDSQGLLYKKLSKILLVSVVGKDEADRYSVVIQHGDSELAAKWVDQYVGRAQELALQEINKNISSEFGVEARNLYQEMLSLREVGDKAREDSLVKLREALVVAKAIGLEMPPNLGGNSKSSLSIAGDMDGDLTYMRGTKALEAEIENLKTRKSDDPFINRLRDVETKYNFYKQLSESFQEAKVFRMDGAVEASGSPVKPKIVLIILAGLVLGLMLGVVIALIQNSLLISAKKIKES</sequence>
<evidence type="ECO:0000259" key="8">
    <source>
        <dbReference type="Pfam" id="PF13807"/>
    </source>
</evidence>
<dbReference type="SUPFAM" id="SSF160355">
    <property type="entry name" value="Bacterial polysaccharide co-polymerase-like"/>
    <property type="match status" value="1"/>
</dbReference>
<accession>A0A5E7FDK4</accession>
<feature type="domain" description="Polysaccharide chain length determinant N-terminal" evidence="7">
    <location>
        <begin position="13"/>
        <end position="106"/>
    </location>
</feature>
<keyword evidence="4 6" id="KW-1133">Transmembrane helix</keyword>
<dbReference type="PANTHER" id="PTHR32309">
    <property type="entry name" value="TYROSINE-PROTEIN KINASE"/>
    <property type="match status" value="1"/>
</dbReference>
<dbReference type="EMBL" id="CABVHY010000035">
    <property type="protein sequence ID" value="VVO36862.1"/>
    <property type="molecule type" value="Genomic_DNA"/>
</dbReference>
<dbReference type="PANTHER" id="PTHR32309:SF13">
    <property type="entry name" value="FERRIC ENTEROBACTIN TRANSPORT PROTEIN FEPE"/>
    <property type="match status" value="1"/>
</dbReference>
<gene>
    <name evidence="9" type="primary">wzzE</name>
    <name evidence="9" type="ORF">PS723_05452</name>
</gene>
<feature type="transmembrane region" description="Helical" evidence="6">
    <location>
        <begin position="28"/>
        <end position="47"/>
    </location>
</feature>
<evidence type="ECO:0000256" key="5">
    <source>
        <dbReference type="ARBA" id="ARBA00023136"/>
    </source>
</evidence>
<dbReference type="RefSeq" id="WP_150806708.1">
    <property type="nucleotide sequence ID" value="NZ_CABVHY010000035.1"/>
</dbReference>
<dbReference type="GO" id="GO:0004713">
    <property type="term" value="F:protein tyrosine kinase activity"/>
    <property type="evidence" value="ECO:0007669"/>
    <property type="project" value="TreeGrafter"/>
</dbReference>
<evidence type="ECO:0000256" key="2">
    <source>
        <dbReference type="ARBA" id="ARBA00022475"/>
    </source>
</evidence>
<evidence type="ECO:0000313" key="9">
    <source>
        <dbReference type="EMBL" id="VVO36862.1"/>
    </source>
</evidence>
<evidence type="ECO:0000313" key="10">
    <source>
        <dbReference type="Proteomes" id="UP000379480"/>
    </source>
</evidence>
<feature type="domain" description="Tyrosine-protein kinase G-rich" evidence="8">
    <location>
        <begin position="277"/>
        <end position="340"/>
    </location>
</feature>
<protein>
    <submittedName>
        <fullName evidence="9">ECA polysaccharide chain length modulation protein</fullName>
    </submittedName>
</protein>
<dbReference type="InterPro" id="IPR032807">
    <property type="entry name" value="GNVR"/>
</dbReference>
<reference evidence="9 10" key="1">
    <citation type="submission" date="2019-09" db="EMBL/GenBank/DDBJ databases">
        <authorList>
            <person name="Chandra G."/>
            <person name="Truman W A."/>
        </authorList>
    </citation>
    <scope>NUCLEOTIDE SEQUENCE [LARGE SCALE GENOMIC DNA]</scope>
    <source>
        <strain evidence="9">PS723</strain>
    </source>
</reference>
<comment type="subcellular location">
    <subcellularLocation>
        <location evidence="1">Cell membrane</location>
        <topology evidence="1">Multi-pass membrane protein</topology>
    </subcellularLocation>
</comment>